<protein>
    <recommendedName>
        <fullName evidence="1">Trafficking protein particle complex subunit 11 domain-containing protein</fullName>
    </recommendedName>
</protein>
<dbReference type="EMBL" id="CAMPGE010014622">
    <property type="protein sequence ID" value="CAI2373283.1"/>
    <property type="molecule type" value="Genomic_DNA"/>
</dbReference>
<sequence length="1174" mass="136460">MENYNPLAELDILETTSVKEICKTGARPLVHLYGSPYLHRQIISCINDEHGIKNKMPVRYKSHNFDDLIDIQQYDEETRADGMYRKSWFKKIYDDLPSVIIMIYDWSQDESGIGWSYREDEIRSKISQLKERSRDAKIMLLVFLSEKEDFSLPGNRIENKITSLRKNTELEPKGIFLVTTGVQGFANLSKKFESTMQDYSLHFYKDLKYHTKLKQKRIAKDDPLNVRYNFKNGYYTEIIKDSNKAVKFYQGAYQLIKEIKESKYSKYSGTELREVADLIVLKLFYCYFRFYNIEPALALFKSHFDLFSRKIHKMKDKIKFLEINWRYETMKEYGVMLQKAKTNKTDRFKDFWYYPGYYFLNCLHLIQQKMKLFQLHNYTTENPESEQDEIPEAKNDPMHPAFTKLNLLWFDPHEFQSQYLVKENDFIGKNPLIFKEPDAMSALGGQDFKDALIMYKVYNELSFDYGTEFESLLTKTLDCYTSQANAERMVDYIHSMASDFYFKQEDYRKCREMKSFVAKRLARQNWNNVAVDLIENVKVCSLKMDDHRNFIHNEFELINVKKEDIEIKKQRLQRILTKFDESNLQSQIFTMNNPLISVYARFDVKRAEIFDSVTLSIRIDSSIDLTFNKLYVNFNEKGFNKEIFDSDGGELKLQSSVQYSNDLTIFVKSQIQGDLKLDYVVLEKKNGDNTLSLLIHPSPDVNFDSLIFGDKNGDEINQKVSDDPNEGLRLKISETRQKVELALDYRERIFLGELVPIDMTFKSSQGCEIVDSYLSIVDISNDTSSTGDQQRTRSKSQIKFRKSTSIPIKCDDGATSDFPFDIANSPEKQPKDDFVPHVYYCEASGDSFEEFPKDEDLMRVLKEDSTIRIPDFSEKQQMRCRICPKFYEEGPKGFRLTLKYKIVKVYEDVRSDPIPMSITRIIKLSCEPPFKVELNYEVKDWLTNGLNVRESEANQSHLDSFIKVPVGEEVPLSIDVTSISAKPISIKNVELDILSTGMISKVSKNKFEPVETLDEGDTISAGFVLNATKVSNDTGQYGDVLIEWSRLSEFKGNVLRNICRVPTLPLSIVSSPLCVKISTPETCFNICEVFTLEVEMKNTTEISMNVCYELINSRQVIVSGERKSYINLMPLDCEVFRYTCIPLKKGLISLPAVRVGKDEGYHFISKAARNIHVT</sequence>
<dbReference type="PANTHER" id="PTHR14374:SF0">
    <property type="entry name" value="TRAFFICKING PROTEIN PARTICLE COMPLEX SUBUNIT 11"/>
    <property type="match status" value="1"/>
</dbReference>
<gene>
    <name evidence="2" type="ORF">ECRASSUSDP1_LOCUS14624</name>
</gene>
<organism evidence="2 3">
    <name type="scientific">Euplotes crassus</name>
    <dbReference type="NCBI Taxonomy" id="5936"/>
    <lineage>
        <taxon>Eukaryota</taxon>
        <taxon>Sar</taxon>
        <taxon>Alveolata</taxon>
        <taxon>Ciliophora</taxon>
        <taxon>Intramacronucleata</taxon>
        <taxon>Spirotrichea</taxon>
        <taxon>Hypotrichia</taxon>
        <taxon>Euplotida</taxon>
        <taxon>Euplotidae</taxon>
        <taxon>Moneuplotes</taxon>
    </lineage>
</organism>
<name>A0AAD2CXM2_EUPCR</name>
<keyword evidence="3" id="KW-1185">Reference proteome</keyword>
<comment type="caution">
    <text evidence="2">The sequence shown here is derived from an EMBL/GenBank/DDBJ whole genome shotgun (WGS) entry which is preliminary data.</text>
</comment>
<accession>A0AAD2CXM2</accession>
<evidence type="ECO:0000313" key="3">
    <source>
        <dbReference type="Proteomes" id="UP001295684"/>
    </source>
</evidence>
<evidence type="ECO:0000313" key="2">
    <source>
        <dbReference type="EMBL" id="CAI2373283.1"/>
    </source>
</evidence>
<proteinExistence type="predicted"/>
<dbReference type="Proteomes" id="UP001295684">
    <property type="component" value="Unassembled WGS sequence"/>
</dbReference>
<dbReference type="AlphaFoldDB" id="A0AAD2CXM2"/>
<reference evidence="2" key="1">
    <citation type="submission" date="2023-07" db="EMBL/GenBank/DDBJ databases">
        <authorList>
            <consortium name="AG Swart"/>
            <person name="Singh M."/>
            <person name="Singh A."/>
            <person name="Seah K."/>
            <person name="Emmerich C."/>
        </authorList>
    </citation>
    <scope>NUCLEOTIDE SEQUENCE</scope>
    <source>
        <strain evidence="2">DP1</strain>
    </source>
</reference>
<dbReference type="PANTHER" id="PTHR14374">
    <property type="entry name" value="FOIE GRAS"/>
    <property type="match status" value="1"/>
</dbReference>
<dbReference type="InterPro" id="IPR021773">
    <property type="entry name" value="TPC11"/>
</dbReference>
<evidence type="ECO:0000259" key="1">
    <source>
        <dbReference type="Pfam" id="PF11817"/>
    </source>
</evidence>
<feature type="domain" description="Trafficking protein particle complex subunit 11" evidence="1">
    <location>
        <begin position="271"/>
        <end position="559"/>
    </location>
</feature>
<dbReference type="Pfam" id="PF11817">
    <property type="entry name" value="Foie-gras_1"/>
    <property type="match status" value="1"/>
</dbReference>